<evidence type="ECO:0000256" key="9">
    <source>
        <dbReference type="ARBA" id="ARBA00022776"/>
    </source>
</evidence>
<dbReference type="Proteomes" id="UP000031575">
    <property type="component" value="Unassembled WGS sequence"/>
</dbReference>
<keyword evidence="9" id="KW-0498">Mitosis</keyword>
<dbReference type="RefSeq" id="XP_040622565.1">
    <property type="nucleotide sequence ID" value="XM_040763880.1"/>
</dbReference>
<keyword evidence="12" id="KW-0539">Nucleus</keyword>
<evidence type="ECO:0000313" key="19">
    <source>
        <dbReference type="EMBL" id="KIH94555.1"/>
    </source>
</evidence>
<evidence type="ECO:0000256" key="13">
    <source>
        <dbReference type="ARBA" id="ARBA00023306"/>
    </source>
</evidence>
<dbReference type="GO" id="GO:0005634">
    <property type="term" value="C:nucleus"/>
    <property type="evidence" value="ECO:0007669"/>
    <property type="project" value="UniProtKB-SubCell"/>
</dbReference>
<comment type="caution">
    <text evidence="19">The sequence shown here is derived from an EMBL/GenBank/DDBJ whole genome shotgun (WGS) entry which is preliminary data.</text>
</comment>
<dbReference type="InterPro" id="IPR051131">
    <property type="entry name" value="NEK_Ser/Thr_kinase_NIMA"/>
</dbReference>
<dbReference type="GO" id="GO:0005524">
    <property type="term" value="F:ATP binding"/>
    <property type="evidence" value="ECO:0007669"/>
    <property type="project" value="UniProtKB-KW"/>
</dbReference>
<protein>
    <recommendedName>
        <fullName evidence="3">non-specific serine/threonine protein kinase</fullName>
        <ecNumber evidence="3">2.7.11.1</ecNumber>
    </recommendedName>
</protein>
<feature type="compositionally biased region" description="Low complexity" evidence="17">
    <location>
        <begin position="624"/>
        <end position="646"/>
    </location>
</feature>
<evidence type="ECO:0000256" key="3">
    <source>
        <dbReference type="ARBA" id="ARBA00012513"/>
    </source>
</evidence>
<gene>
    <name evidence="19" type="ORF">SPBR_05617</name>
</gene>
<keyword evidence="11" id="KW-0067">ATP-binding</keyword>
<dbReference type="HOGENOM" id="CLU_000288_63_23_1"/>
<feature type="compositionally biased region" description="Polar residues" evidence="17">
    <location>
        <begin position="614"/>
        <end position="623"/>
    </location>
</feature>
<dbReference type="InterPro" id="IPR011009">
    <property type="entry name" value="Kinase-like_dom_sf"/>
</dbReference>
<evidence type="ECO:0000256" key="11">
    <source>
        <dbReference type="ARBA" id="ARBA00022840"/>
    </source>
</evidence>
<sequence length="861" mass="93755">MAESELKYDVLEKIGHGSFGIIRKVRRKADGMVLCRKEISYLKMSQKEREQLHAEFQILSTLRHANIVGYYHREHLKATQDLHLYMEYCGNGDLGRVIRDLAHRNQYAEESFVWSIFAQLVTALYRCHYGVDPPDVGKNVLGLGVAAKPKVPTGGVTILHRDLKPENVFLGEDNSVKLGDFGLAKMIQSHDFASTYVGTPFYMSPEICAAEKYTLKSDIWSLGCIIYELCAREPPFNAKSHYQLVQKIKEGKLAPLPVVYSPELCAVVRDCLKVNPDRRPDTAQLLNLPVVRLMRKEKEVVELSKTIKSKEEQLNKRARELERKAESDKALLRQEIDASLRREWEVKARLEIDRLVNAELDQLQSKFEEEVRARVEKDLAEALRNAAAAAPTTATSSSSSRPASALDDPLLLQMPPPHLPPPMSLASSAGHELSSSICKSDYKSDYLYSSMGDGEFPSTTDITELSVDESLIQPTSAESAAACASSNGNSNNNNGVVVASATAAFMKKQAAPAPQARTPFGRAQTMFAGPAGTPMDVEMASPSPMAIASLSLSPRRNAATKAPTTNNGSIFTAAPDDLRWNGPRESSGGVPSDWDSDDDVAIPSPTRMIKSRKNPFSSKQKLLQQQQQQQQHGQQPQGQPGQQRPGIASQKSAPLFSRAARSKVGLEATGAKTTSAVDGNLRSALSGGALRERAQSPSRRLSKIPSAANMGAEHTAESGGRALARKGSFNWKDAGDVQPEQQQASGSQPEQQQQQASQQQTAVGLVSKQKPGIRGRTLVELQQARAGGRPLSAVMDGNVNSNGNGNVNVSPKRPFREHAMAANRGHLEPAAVWDPEQDDMPSPFLVRRKVIIGGPAAGAKA</sequence>
<dbReference type="SMART" id="SM00220">
    <property type="entry name" value="S_TKc"/>
    <property type="match status" value="1"/>
</dbReference>
<keyword evidence="20" id="KW-1185">Reference proteome</keyword>
<dbReference type="VEuPathDB" id="FungiDB:SPBR_05617"/>
<evidence type="ECO:0000256" key="10">
    <source>
        <dbReference type="ARBA" id="ARBA00022777"/>
    </source>
</evidence>
<keyword evidence="8" id="KW-0547">Nucleotide-binding</keyword>
<name>A0A0C2J6F4_9PEZI</name>
<dbReference type="PROSITE" id="PS00108">
    <property type="entry name" value="PROTEIN_KINASE_ST"/>
    <property type="match status" value="1"/>
</dbReference>
<feature type="domain" description="Protein kinase" evidence="18">
    <location>
        <begin position="8"/>
        <end position="291"/>
    </location>
</feature>
<organism evidence="19 20">
    <name type="scientific">Sporothrix brasiliensis 5110</name>
    <dbReference type="NCBI Taxonomy" id="1398154"/>
    <lineage>
        <taxon>Eukaryota</taxon>
        <taxon>Fungi</taxon>
        <taxon>Dikarya</taxon>
        <taxon>Ascomycota</taxon>
        <taxon>Pezizomycotina</taxon>
        <taxon>Sordariomycetes</taxon>
        <taxon>Sordariomycetidae</taxon>
        <taxon>Ophiostomatales</taxon>
        <taxon>Ophiostomataceae</taxon>
        <taxon>Sporothrix</taxon>
    </lineage>
</organism>
<dbReference type="OrthoDB" id="10250725at2759"/>
<evidence type="ECO:0000256" key="16">
    <source>
        <dbReference type="SAM" id="Coils"/>
    </source>
</evidence>
<dbReference type="CDD" id="cd08217">
    <property type="entry name" value="STKc_Nek2"/>
    <property type="match status" value="1"/>
</dbReference>
<evidence type="ECO:0000256" key="12">
    <source>
        <dbReference type="ARBA" id="ARBA00023242"/>
    </source>
</evidence>
<evidence type="ECO:0000256" key="6">
    <source>
        <dbReference type="ARBA" id="ARBA00022618"/>
    </source>
</evidence>
<keyword evidence="10" id="KW-0418">Kinase</keyword>
<comment type="similarity">
    <text evidence="2">Belongs to the protein kinase superfamily. CAMK Ser/Thr protein kinase family.</text>
</comment>
<dbReference type="InterPro" id="IPR000719">
    <property type="entry name" value="Prot_kinase_dom"/>
</dbReference>
<keyword evidence="16" id="KW-0175">Coiled coil</keyword>
<dbReference type="FunFam" id="3.30.200.20:FF:000525">
    <property type="entry name" value="Serine/threonine-protein kinase KIN3"/>
    <property type="match status" value="1"/>
</dbReference>
<reference evidence="19 20" key="1">
    <citation type="journal article" date="2014" name="BMC Genomics">
        <title>Comparative genomics of the major fungal agents of human and animal Sporotrichosis: Sporothrix schenckii and Sporothrix brasiliensis.</title>
        <authorList>
            <person name="Teixeira M.M."/>
            <person name="de Almeida L.G."/>
            <person name="Kubitschek-Barreira P."/>
            <person name="Alves F.L."/>
            <person name="Kioshima E.S."/>
            <person name="Abadio A.K."/>
            <person name="Fernandes L."/>
            <person name="Derengowski L.S."/>
            <person name="Ferreira K.S."/>
            <person name="Souza R.C."/>
            <person name="Ruiz J.C."/>
            <person name="de Andrade N.C."/>
            <person name="Paes H.C."/>
            <person name="Nicola A.M."/>
            <person name="Albuquerque P."/>
            <person name="Gerber A.L."/>
            <person name="Martins V.P."/>
            <person name="Peconick L.D."/>
            <person name="Neto A.V."/>
            <person name="Chaucanez C.B."/>
            <person name="Silva P.A."/>
            <person name="Cunha O.L."/>
            <person name="de Oliveira F.F."/>
            <person name="dos Santos T.C."/>
            <person name="Barros A.L."/>
            <person name="Soares M.A."/>
            <person name="de Oliveira L.M."/>
            <person name="Marini M.M."/>
            <person name="Villalobos-Duno H."/>
            <person name="Cunha M.M."/>
            <person name="de Hoog S."/>
            <person name="da Silveira J.F."/>
            <person name="Henrissat B."/>
            <person name="Nino-Vega G.A."/>
            <person name="Cisalpino P.S."/>
            <person name="Mora-Montes H.M."/>
            <person name="Almeida S.R."/>
            <person name="Stajich J.E."/>
            <person name="Lopes-Bezerra L.M."/>
            <person name="Vasconcelos A.T."/>
            <person name="Felipe M.S."/>
        </authorList>
    </citation>
    <scope>NUCLEOTIDE SEQUENCE [LARGE SCALE GENOMIC DNA]</scope>
    <source>
        <strain evidence="19 20">5110</strain>
    </source>
</reference>
<evidence type="ECO:0000259" key="18">
    <source>
        <dbReference type="PROSITE" id="PS50011"/>
    </source>
</evidence>
<evidence type="ECO:0000256" key="14">
    <source>
        <dbReference type="ARBA" id="ARBA00047899"/>
    </source>
</evidence>
<dbReference type="Gene3D" id="3.30.200.20">
    <property type="entry name" value="Phosphorylase Kinase, domain 1"/>
    <property type="match status" value="1"/>
</dbReference>
<feature type="region of interest" description="Disordered" evidence="17">
    <location>
        <begin position="386"/>
        <end position="429"/>
    </location>
</feature>
<evidence type="ECO:0000256" key="8">
    <source>
        <dbReference type="ARBA" id="ARBA00022741"/>
    </source>
</evidence>
<feature type="region of interest" description="Disordered" evidence="17">
    <location>
        <begin position="687"/>
        <end position="771"/>
    </location>
</feature>
<dbReference type="GO" id="GO:0051301">
    <property type="term" value="P:cell division"/>
    <property type="evidence" value="ECO:0007669"/>
    <property type="project" value="UniProtKB-KW"/>
</dbReference>
<dbReference type="EC" id="2.7.11.1" evidence="3"/>
<dbReference type="Gene3D" id="1.10.510.10">
    <property type="entry name" value="Transferase(Phosphotransferase) domain 1"/>
    <property type="match status" value="1"/>
</dbReference>
<proteinExistence type="inferred from homology"/>
<evidence type="ECO:0000256" key="5">
    <source>
        <dbReference type="ARBA" id="ARBA00022553"/>
    </source>
</evidence>
<evidence type="ECO:0000313" key="20">
    <source>
        <dbReference type="Proteomes" id="UP000031575"/>
    </source>
</evidence>
<evidence type="ECO:0000256" key="1">
    <source>
        <dbReference type="ARBA" id="ARBA00004123"/>
    </source>
</evidence>
<keyword evidence="4" id="KW-0723">Serine/threonine-protein kinase</keyword>
<dbReference type="PROSITE" id="PS50011">
    <property type="entry name" value="PROTEIN_KINASE_DOM"/>
    <property type="match status" value="1"/>
</dbReference>
<feature type="compositionally biased region" description="Low complexity" evidence="17">
    <location>
        <begin position="738"/>
        <end position="760"/>
    </location>
</feature>
<dbReference type="AlphaFoldDB" id="A0A0C2J6F4"/>
<keyword evidence="13" id="KW-0131">Cell cycle</keyword>
<feature type="compositionally biased region" description="Low complexity" evidence="17">
    <location>
        <begin position="386"/>
        <end position="413"/>
    </location>
</feature>
<dbReference type="GeneID" id="63678801"/>
<accession>A0A0C2J6F4</accession>
<comment type="catalytic activity">
    <reaction evidence="15">
        <text>L-seryl-[protein] + ATP = O-phospho-L-seryl-[protein] + ADP + H(+)</text>
        <dbReference type="Rhea" id="RHEA:17989"/>
        <dbReference type="Rhea" id="RHEA-COMP:9863"/>
        <dbReference type="Rhea" id="RHEA-COMP:11604"/>
        <dbReference type="ChEBI" id="CHEBI:15378"/>
        <dbReference type="ChEBI" id="CHEBI:29999"/>
        <dbReference type="ChEBI" id="CHEBI:30616"/>
        <dbReference type="ChEBI" id="CHEBI:83421"/>
        <dbReference type="ChEBI" id="CHEBI:456216"/>
        <dbReference type="EC" id="2.7.11.1"/>
    </reaction>
</comment>
<dbReference type="EMBL" id="AWTV01000004">
    <property type="protein sequence ID" value="KIH94555.1"/>
    <property type="molecule type" value="Genomic_DNA"/>
</dbReference>
<comment type="subcellular location">
    <subcellularLocation>
        <location evidence="1">Nucleus</location>
    </subcellularLocation>
</comment>
<dbReference type="PANTHER" id="PTHR44899:SF3">
    <property type="entry name" value="SERINE_THREONINE-PROTEIN KINASE NEK1"/>
    <property type="match status" value="1"/>
</dbReference>
<dbReference type="InterPro" id="IPR008271">
    <property type="entry name" value="Ser/Thr_kinase_AS"/>
</dbReference>
<dbReference type="Pfam" id="PF00069">
    <property type="entry name" value="Pkinase"/>
    <property type="match status" value="2"/>
</dbReference>
<keyword evidence="5" id="KW-0597">Phosphoprotein</keyword>
<dbReference type="SUPFAM" id="SSF56112">
    <property type="entry name" value="Protein kinase-like (PK-like)"/>
    <property type="match status" value="1"/>
</dbReference>
<feature type="region of interest" description="Disordered" evidence="17">
    <location>
        <begin position="556"/>
        <end position="650"/>
    </location>
</feature>
<evidence type="ECO:0000256" key="2">
    <source>
        <dbReference type="ARBA" id="ARBA00006692"/>
    </source>
</evidence>
<dbReference type="FunFam" id="1.10.510.10:FF:000697">
    <property type="entry name" value="G2-specific protein kinase nimA"/>
    <property type="match status" value="1"/>
</dbReference>
<evidence type="ECO:0000256" key="15">
    <source>
        <dbReference type="ARBA" id="ARBA00048679"/>
    </source>
</evidence>
<evidence type="ECO:0000256" key="7">
    <source>
        <dbReference type="ARBA" id="ARBA00022679"/>
    </source>
</evidence>
<comment type="catalytic activity">
    <reaction evidence="14">
        <text>L-threonyl-[protein] + ATP = O-phospho-L-threonyl-[protein] + ADP + H(+)</text>
        <dbReference type="Rhea" id="RHEA:46608"/>
        <dbReference type="Rhea" id="RHEA-COMP:11060"/>
        <dbReference type="Rhea" id="RHEA-COMP:11605"/>
        <dbReference type="ChEBI" id="CHEBI:15378"/>
        <dbReference type="ChEBI" id="CHEBI:30013"/>
        <dbReference type="ChEBI" id="CHEBI:30616"/>
        <dbReference type="ChEBI" id="CHEBI:61977"/>
        <dbReference type="ChEBI" id="CHEBI:456216"/>
        <dbReference type="EC" id="2.7.11.1"/>
    </reaction>
</comment>
<keyword evidence="6" id="KW-0132">Cell division</keyword>
<evidence type="ECO:0000256" key="17">
    <source>
        <dbReference type="SAM" id="MobiDB-lite"/>
    </source>
</evidence>
<dbReference type="PANTHER" id="PTHR44899">
    <property type="entry name" value="CAMK FAMILY PROTEIN KINASE"/>
    <property type="match status" value="1"/>
</dbReference>
<keyword evidence="7" id="KW-0808">Transferase</keyword>
<feature type="coiled-coil region" evidence="16">
    <location>
        <begin position="293"/>
        <end position="335"/>
    </location>
</feature>
<feature type="compositionally biased region" description="Pro residues" evidence="17">
    <location>
        <begin position="414"/>
        <end position="423"/>
    </location>
</feature>
<evidence type="ECO:0000256" key="4">
    <source>
        <dbReference type="ARBA" id="ARBA00022527"/>
    </source>
</evidence>
<dbReference type="GO" id="GO:0004674">
    <property type="term" value="F:protein serine/threonine kinase activity"/>
    <property type="evidence" value="ECO:0007669"/>
    <property type="project" value="UniProtKB-KW"/>
</dbReference>